<organism evidence="2">
    <name type="scientific">Anguilla anguilla</name>
    <name type="common">European freshwater eel</name>
    <name type="synonym">Muraena anguilla</name>
    <dbReference type="NCBI Taxonomy" id="7936"/>
    <lineage>
        <taxon>Eukaryota</taxon>
        <taxon>Metazoa</taxon>
        <taxon>Chordata</taxon>
        <taxon>Craniata</taxon>
        <taxon>Vertebrata</taxon>
        <taxon>Euteleostomi</taxon>
        <taxon>Actinopterygii</taxon>
        <taxon>Neopterygii</taxon>
        <taxon>Teleostei</taxon>
        <taxon>Anguilliformes</taxon>
        <taxon>Anguillidae</taxon>
        <taxon>Anguilla</taxon>
    </lineage>
</organism>
<name>A0A0E9U676_ANGAN</name>
<evidence type="ECO:0000256" key="1">
    <source>
        <dbReference type="SAM" id="MobiDB-lite"/>
    </source>
</evidence>
<accession>A0A0E9U676</accession>
<evidence type="ECO:0000313" key="2">
    <source>
        <dbReference type="EMBL" id="JAH60473.1"/>
    </source>
</evidence>
<protein>
    <submittedName>
        <fullName evidence="2">Uncharacterized protein</fullName>
    </submittedName>
</protein>
<feature type="compositionally biased region" description="Basic and acidic residues" evidence="1">
    <location>
        <begin position="7"/>
        <end position="22"/>
    </location>
</feature>
<reference evidence="2" key="1">
    <citation type="submission" date="2014-11" db="EMBL/GenBank/DDBJ databases">
        <authorList>
            <person name="Amaro Gonzalez C."/>
        </authorList>
    </citation>
    <scope>NUCLEOTIDE SEQUENCE</scope>
</reference>
<proteinExistence type="predicted"/>
<dbReference type="EMBL" id="GBXM01048104">
    <property type="protein sequence ID" value="JAH60473.1"/>
    <property type="molecule type" value="Transcribed_RNA"/>
</dbReference>
<reference evidence="2" key="2">
    <citation type="journal article" date="2015" name="Fish Shellfish Immunol.">
        <title>Early steps in the European eel (Anguilla anguilla)-Vibrio vulnificus interaction in the gills: Role of the RtxA13 toxin.</title>
        <authorList>
            <person name="Callol A."/>
            <person name="Pajuelo D."/>
            <person name="Ebbesson L."/>
            <person name="Teles M."/>
            <person name="MacKenzie S."/>
            <person name="Amaro C."/>
        </authorList>
    </citation>
    <scope>NUCLEOTIDE SEQUENCE</scope>
</reference>
<feature type="region of interest" description="Disordered" evidence="1">
    <location>
        <begin position="1"/>
        <end position="22"/>
    </location>
</feature>
<dbReference type="AlphaFoldDB" id="A0A0E9U676"/>
<sequence>MNHSVRHLTEANLKIKQEPRLN</sequence>